<gene>
    <name evidence="2" type="ORF">niasHT_031155</name>
</gene>
<organism evidence="2 3">
    <name type="scientific">Heterodera trifolii</name>
    <dbReference type="NCBI Taxonomy" id="157864"/>
    <lineage>
        <taxon>Eukaryota</taxon>
        <taxon>Metazoa</taxon>
        <taxon>Ecdysozoa</taxon>
        <taxon>Nematoda</taxon>
        <taxon>Chromadorea</taxon>
        <taxon>Rhabditida</taxon>
        <taxon>Tylenchina</taxon>
        <taxon>Tylenchomorpha</taxon>
        <taxon>Tylenchoidea</taxon>
        <taxon>Heteroderidae</taxon>
        <taxon>Heteroderinae</taxon>
        <taxon>Heterodera</taxon>
    </lineage>
</organism>
<evidence type="ECO:0008006" key="4">
    <source>
        <dbReference type="Google" id="ProtNLM"/>
    </source>
</evidence>
<feature type="compositionally biased region" description="Polar residues" evidence="1">
    <location>
        <begin position="36"/>
        <end position="46"/>
    </location>
</feature>
<sequence>MMHEKLKNQQLDTWEQLQNAILKEKEAREQKMEELMSQQRNKNTTEILKKLPRKSIKKQTKDQLKTNIEKGSESFEGVQVITLHLAKDGQKCQTFVTEGPNDETGMDSDIEYVTEQKILRPNPHKERRIDYHYFYRFDANAISCRNCPYRRQAQKRFKPTRALKSHLKTHHLTVLEQYGRRNNILKEDNGKEQKEGGGGTIKTEAKWESSSKMKTLG</sequence>
<proteinExistence type="predicted"/>
<evidence type="ECO:0000256" key="1">
    <source>
        <dbReference type="SAM" id="MobiDB-lite"/>
    </source>
</evidence>
<feature type="region of interest" description="Disordered" evidence="1">
    <location>
        <begin position="183"/>
        <end position="217"/>
    </location>
</feature>
<feature type="region of interest" description="Disordered" evidence="1">
    <location>
        <begin position="28"/>
        <end position="51"/>
    </location>
</feature>
<evidence type="ECO:0000313" key="3">
    <source>
        <dbReference type="Proteomes" id="UP001620626"/>
    </source>
</evidence>
<protein>
    <recommendedName>
        <fullName evidence="4">BED-type domain-containing protein</fullName>
    </recommendedName>
</protein>
<dbReference type="Proteomes" id="UP001620626">
    <property type="component" value="Unassembled WGS sequence"/>
</dbReference>
<comment type="caution">
    <text evidence="2">The sequence shown here is derived from an EMBL/GenBank/DDBJ whole genome shotgun (WGS) entry which is preliminary data.</text>
</comment>
<accession>A0ABD2HZ34</accession>
<reference evidence="2 3" key="1">
    <citation type="submission" date="2024-10" db="EMBL/GenBank/DDBJ databases">
        <authorList>
            <person name="Kim D."/>
        </authorList>
    </citation>
    <scope>NUCLEOTIDE SEQUENCE [LARGE SCALE GENOMIC DNA]</scope>
    <source>
        <strain evidence="2">BH-2024</strain>
    </source>
</reference>
<dbReference type="EMBL" id="JBICBT010001323">
    <property type="protein sequence ID" value="KAL3073207.1"/>
    <property type="molecule type" value="Genomic_DNA"/>
</dbReference>
<keyword evidence="3" id="KW-1185">Reference proteome</keyword>
<feature type="compositionally biased region" description="Basic and acidic residues" evidence="1">
    <location>
        <begin position="184"/>
        <end position="195"/>
    </location>
</feature>
<evidence type="ECO:0000313" key="2">
    <source>
        <dbReference type="EMBL" id="KAL3073207.1"/>
    </source>
</evidence>
<dbReference type="AlphaFoldDB" id="A0ABD2HZ34"/>
<name>A0ABD2HZ34_9BILA</name>